<feature type="domain" description="Peptidase C-terminal archaeal/bacterial" evidence="2">
    <location>
        <begin position="33"/>
        <end position="106"/>
    </location>
</feature>
<sequence length="785" mass="84422">MADLTDDFPQNPDTPGRLDLFAPQRGRFERGYDGDWFAITLDAGQRYLFSLESTTGISLPEIGNAVYALAVYDAAGNRLTRILNGDYLHGPTIEFVPPAAGTYYVEAISLYKWYGLEGYELKAALRTGPDDQPASSATSAFLPSDGSVTGSFEVAGDIDWVRFSVQPGMHYRFEFEGPGIGTGSPYVFPTEIRILDAAGRFVQYLDWGFSPVQAGDYFLELRGLQAGTFKGISQTWQDDYLPSNATLGFIAPGALATGTIEFEHDVDRFRLDVEEGVFYTLTFNAEPDTYMLFLRDAAGTIRESASGNIDGRTMSSDFRADAGSSHFLDVEQGPTVRGLLEPRSYTLSLSPGRRDLVGDTIATAQPVPIGVSTRGVLEAASDVDMYRVSLVAGEHYAMTVGAQTGRAEGFVLRVLGADGATLAFDDGWDDRNYSLALDFTPMLSGDYYLQLKSAMGGVHPYTLAVLPLRGDTNGPALLGSTHPAGADGVALTDTAIVLRFSEPVAIDKSKITITGPSGAVVYQARDNDYLSMDFPLVQGSEVLLRAQAHFTPGSYTIHLPQGAVSDLAGNPYVGPDSMRFSTAAPVAAATSGNDLLAGLPGQRTDGGAGIDTLLLPGAAGNYLIQRNGQEATTQHDLWGTRYDVVNVERLLFEYGAIALDIDGNGGQAYRLYRAAFDRAPDLKGLGFWIAQLDRGSSLLDAARGFIGSAEFAGLYGTAPDDQLFVRLLYQNVLQREPDAAGAAFWLARLHDGQGREQVLVSFSESAENVAATVDLIGNGFQYTPY</sequence>
<evidence type="ECO:0000259" key="2">
    <source>
        <dbReference type="Pfam" id="PF04151"/>
    </source>
</evidence>
<gene>
    <name evidence="5" type="ORF">LE190_19030</name>
</gene>
<protein>
    <submittedName>
        <fullName evidence="5">DUF4214 domain-containing protein</fullName>
    </submittedName>
</protein>
<name>A0ABS7YHL1_9BURK</name>
<dbReference type="EMBL" id="JAHYBX010000010">
    <property type="protein sequence ID" value="MCA1858004.1"/>
    <property type="molecule type" value="Genomic_DNA"/>
</dbReference>
<proteinExistence type="predicted"/>
<keyword evidence="1" id="KW-0732">Signal</keyword>
<dbReference type="InterPro" id="IPR032812">
    <property type="entry name" value="SbsA_Ig"/>
</dbReference>
<evidence type="ECO:0000313" key="5">
    <source>
        <dbReference type="EMBL" id="MCA1858004.1"/>
    </source>
</evidence>
<dbReference type="RefSeq" id="WP_225240181.1">
    <property type="nucleotide sequence ID" value="NZ_JAHYBX010000010.1"/>
</dbReference>
<feature type="domain" description="SbsA Ig-like" evidence="3">
    <location>
        <begin position="471"/>
        <end position="582"/>
    </location>
</feature>
<dbReference type="Proteomes" id="UP001198602">
    <property type="component" value="Unassembled WGS sequence"/>
</dbReference>
<dbReference type="Pfam" id="PF13205">
    <property type="entry name" value="Big_5"/>
    <property type="match status" value="1"/>
</dbReference>
<organism evidence="5 6">
    <name type="scientific">Massilia hydrophila</name>
    <dbReference type="NCBI Taxonomy" id="3044279"/>
    <lineage>
        <taxon>Bacteria</taxon>
        <taxon>Pseudomonadati</taxon>
        <taxon>Pseudomonadota</taxon>
        <taxon>Betaproteobacteria</taxon>
        <taxon>Burkholderiales</taxon>
        <taxon>Oxalobacteraceae</taxon>
        <taxon>Telluria group</taxon>
        <taxon>Massilia</taxon>
    </lineage>
</organism>
<dbReference type="Gene3D" id="1.10.3130.20">
    <property type="entry name" value="Phycobilisome linker domain"/>
    <property type="match status" value="1"/>
</dbReference>
<accession>A0ABS7YHL1</accession>
<dbReference type="InterPro" id="IPR025282">
    <property type="entry name" value="DUF4214"/>
</dbReference>
<evidence type="ECO:0000259" key="3">
    <source>
        <dbReference type="Pfam" id="PF13205"/>
    </source>
</evidence>
<evidence type="ECO:0000313" key="6">
    <source>
        <dbReference type="Proteomes" id="UP001198602"/>
    </source>
</evidence>
<reference evidence="5 6" key="1">
    <citation type="submission" date="2021-07" db="EMBL/GenBank/DDBJ databases">
        <title>Characterization of Violacein-producing bacteria and related species.</title>
        <authorList>
            <person name="Wilson H.S."/>
            <person name="De Leon M.E."/>
        </authorList>
    </citation>
    <scope>NUCLEOTIDE SEQUENCE [LARGE SCALE GENOMIC DNA]</scope>
    <source>
        <strain evidence="5 6">HSC-2F05</strain>
    </source>
</reference>
<comment type="caution">
    <text evidence="5">The sequence shown here is derived from an EMBL/GenBank/DDBJ whole genome shotgun (WGS) entry which is preliminary data.</text>
</comment>
<evidence type="ECO:0000259" key="4">
    <source>
        <dbReference type="Pfam" id="PF13946"/>
    </source>
</evidence>
<dbReference type="InterPro" id="IPR038255">
    <property type="entry name" value="PBS_linker_sf"/>
</dbReference>
<dbReference type="Gene3D" id="2.60.120.380">
    <property type="match status" value="4"/>
</dbReference>
<keyword evidence="6" id="KW-1185">Reference proteome</keyword>
<dbReference type="Pfam" id="PF13946">
    <property type="entry name" value="DUF4214"/>
    <property type="match status" value="1"/>
</dbReference>
<feature type="domain" description="DUF4214" evidence="4">
    <location>
        <begin position="702"/>
        <end position="770"/>
    </location>
</feature>
<dbReference type="Pfam" id="PF04151">
    <property type="entry name" value="PPC"/>
    <property type="match status" value="1"/>
</dbReference>
<dbReference type="InterPro" id="IPR007280">
    <property type="entry name" value="Peptidase_C_arc/bac"/>
</dbReference>
<evidence type="ECO:0000256" key="1">
    <source>
        <dbReference type="ARBA" id="ARBA00022729"/>
    </source>
</evidence>